<comment type="caution">
    <text evidence="1">The sequence shown here is derived from an EMBL/GenBank/DDBJ whole genome shotgun (WGS) entry which is preliminary data.</text>
</comment>
<keyword evidence="2" id="KW-1185">Reference proteome</keyword>
<accession>A0ABV4QMZ9</accession>
<dbReference type="InterPro" id="IPR008930">
    <property type="entry name" value="Terpenoid_cyclase/PrenylTrfase"/>
</dbReference>
<name>A0ABV4QMZ9_9ACTN</name>
<evidence type="ECO:0000313" key="2">
    <source>
        <dbReference type="Proteomes" id="UP001569963"/>
    </source>
</evidence>
<sequence length="344" mass="36859">MAIAGTELPEGAEVFVAPAGRDADARERPDGLAIAPWSLPGDGRNLQDGCGAGGQAGVMNLTKASDFMAMHARPLDRRRFELLTGGGDRAALLAALNAYRNPDGGYGHGLEPDLRSRTSQPGPALHAFEVFEELAPATAPEAVALCDWLESVTLPDGGLPFGLHVPDPAGCAPFWAGADPRVPSLQITAVVAATAQRVAVHDKAVAEHPWVDRATRYCLDAMRAKDELHALELAFALWLADAVHDTEALALLGEHIPESGLVHVQGGLEDEMMRPLDFAPYPDRPVRALFADGIVASELRRLDDEQRDDGGWRVDFASYSPAAELEWRGYATVKAVSILTRNAR</sequence>
<evidence type="ECO:0000313" key="1">
    <source>
        <dbReference type="EMBL" id="MFA1544541.1"/>
    </source>
</evidence>
<reference evidence="1 2" key="1">
    <citation type="submission" date="2023-11" db="EMBL/GenBank/DDBJ databases">
        <title>Actinomadura monticuli sp. nov., isolated from volcanic ash.</title>
        <authorList>
            <person name="Lee S.D."/>
            <person name="Yang H."/>
            <person name="Kim I.S."/>
        </authorList>
    </citation>
    <scope>NUCLEOTIDE SEQUENCE [LARGE SCALE GENOMIC DNA]</scope>
    <source>
        <strain evidence="1 2">DLS-62</strain>
    </source>
</reference>
<protein>
    <submittedName>
        <fullName evidence="1">Uncharacterized protein</fullName>
    </submittedName>
</protein>
<proteinExistence type="predicted"/>
<dbReference type="RefSeq" id="WP_371955080.1">
    <property type="nucleotide sequence ID" value="NZ_JAXCEI010000033.1"/>
</dbReference>
<dbReference type="EMBL" id="JAXCEI010000033">
    <property type="protein sequence ID" value="MFA1544541.1"/>
    <property type="molecule type" value="Genomic_DNA"/>
</dbReference>
<organism evidence="1 2">
    <name type="scientific">Actinomadura monticuli</name>
    <dbReference type="NCBI Taxonomy" id="3097367"/>
    <lineage>
        <taxon>Bacteria</taxon>
        <taxon>Bacillati</taxon>
        <taxon>Actinomycetota</taxon>
        <taxon>Actinomycetes</taxon>
        <taxon>Streptosporangiales</taxon>
        <taxon>Thermomonosporaceae</taxon>
        <taxon>Actinomadura</taxon>
    </lineage>
</organism>
<gene>
    <name evidence="1" type="ORF">SM611_36940</name>
</gene>
<dbReference type="SUPFAM" id="SSF48239">
    <property type="entry name" value="Terpenoid cyclases/Protein prenyltransferases"/>
    <property type="match status" value="1"/>
</dbReference>
<dbReference type="Proteomes" id="UP001569963">
    <property type="component" value="Unassembled WGS sequence"/>
</dbReference>